<proteinExistence type="predicted"/>
<gene>
    <name evidence="1" type="ORF">OKA104_LOCUS48432</name>
</gene>
<dbReference type="Proteomes" id="UP000663881">
    <property type="component" value="Unassembled WGS sequence"/>
</dbReference>
<sequence>MKIKLPQRKLIMKGQKKLNELVYQCVIQDGRNFGDLRKPGMIRLLNEIVPGYTPPTRRTVQRQLTRYYYDHTKMLVTELKTINALAVTT</sequence>
<name>A0A820KRN3_9BILA</name>
<organism evidence="1 2">
    <name type="scientific">Adineta steineri</name>
    <dbReference type="NCBI Taxonomy" id="433720"/>
    <lineage>
        <taxon>Eukaryota</taxon>
        <taxon>Metazoa</taxon>
        <taxon>Spiralia</taxon>
        <taxon>Gnathifera</taxon>
        <taxon>Rotifera</taxon>
        <taxon>Eurotatoria</taxon>
        <taxon>Bdelloidea</taxon>
        <taxon>Adinetida</taxon>
        <taxon>Adinetidae</taxon>
        <taxon>Adineta</taxon>
    </lineage>
</organism>
<feature type="non-terminal residue" evidence="1">
    <location>
        <position position="1"/>
    </location>
</feature>
<protein>
    <submittedName>
        <fullName evidence="1">Uncharacterized protein</fullName>
    </submittedName>
</protein>
<comment type="caution">
    <text evidence="1">The sequence shown here is derived from an EMBL/GenBank/DDBJ whole genome shotgun (WGS) entry which is preliminary data.</text>
</comment>
<accession>A0A820KRN3</accession>
<dbReference type="EMBL" id="CAJOAY010020909">
    <property type="protein sequence ID" value="CAF4343832.1"/>
    <property type="molecule type" value="Genomic_DNA"/>
</dbReference>
<evidence type="ECO:0000313" key="2">
    <source>
        <dbReference type="Proteomes" id="UP000663881"/>
    </source>
</evidence>
<evidence type="ECO:0000313" key="1">
    <source>
        <dbReference type="EMBL" id="CAF4343832.1"/>
    </source>
</evidence>
<dbReference type="AlphaFoldDB" id="A0A820KRN3"/>
<reference evidence="1" key="1">
    <citation type="submission" date="2021-02" db="EMBL/GenBank/DDBJ databases">
        <authorList>
            <person name="Nowell W R."/>
        </authorList>
    </citation>
    <scope>NUCLEOTIDE SEQUENCE</scope>
</reference>